<protein>
    <recommendedName>
        <fullName evidence="1">DUF1653 domain-containing protein</fullName>
    </recommendedName>
</protein>
<evidence type="ECO:0000259" key="1">
    <source>
        <dbReference type="Pfam" id="PF07866"/>
    </source>
</evidence>
<organism evidence="2 3">
    <name type="scientific">Candidatus Nomurabacteria bacterium RIFCSPLOWO2_01_FULL_41_12</name>
    <dbReference type="NCBI Taxonomy" id="1801774"/>
    <lineage>
        <taxon>Bacteria</taxon>
        <taxon>Candidatus Nomuraibacteriota</taxon>
    </lineage>
</organism>
<dbReference type="Gene3D" id="2.30.30.320">
    <property type="entry name" value="DUF1653-like domain"/>
    <property type="match status" value="1"/>
</dbReference>
<proteinExistence type="predicted"/>
<dbReference type="STRING" id="1801774.A3A05_03530"/>
<dbReference type="InterPro" id="IPR037135">
    <property type="entry name" value="DUF1653-like_dom_sf"/>
</dbReference>
<dbReference type="EMBL" id="MFUY01000001">
    <property type="protein sequence ID" value="OGI86625.1"/>
    <property type="molecule type" value="Genomic_DNA"/>
</dbReference>
<dbReference type="InterPro" id="IPR023387">
    <property type="entry name" value="DUF1653-like_dom"/>
</dbReference>
<dbReference type="AlphaFoldDB" id="A0A1F6WY17"/>
<name>A0A1F6WY17_9BACT</name>
<accession>A0A1F6WY17</accession>
<comment type="caution">
    <text evidence="2">The sequence shown here is derived from an EMBL/GenBank/DDBJ whole genome shotgun (WGS) entry which is preliminary data.</text>
</comment>
<evidence type="ECO:0000313" key="3">
    <source>
        <dbReference type="Proteomes" id="UP000176187"/>
    </source>
</evidence>
<dbReference type="Pfam" id="PF07866">
    <property type="entry name" value="DUF1653"/>
    <property type="match status" value="1"/>
</dbReference>
<dbReference type="Proteomes" id="UP000176187">
    <property type="component" value="Unassembled WGS sequence"/>
</dbReference>
<reference evidence="2 3" key="1">
    <citation type="journal article" date="2016" name="Nat. Commun.">
        <title>Thousands of microbial genomes shed light on interconnected biogeochemical processes in an aquifer system.</title>
        <authorList>
            <person name="Anantharaman K."/>
            <person name="Brown C.T."/>
            <person name="Hug L.A."/>
            <person name="Sharon I."/>
            <person name="Castelle C.J."/>
            <person name="Probst A.J."/>
            <person name="Thomas B.C."/>
            <person name="Singh A."/>
            <person name="Wilkins M.J."/>
            <person name="Karaoz U."/>
            <person name="Brodie E.L."/>
            <person name="Williams K.H."/>
            <person name="Hubbard S.S."/>
            <person name="Banfield J.F."/>
        </authorList>
    </citation>
    <scope>NUCLEOTIDE SEQUENCE [LARGE SCALE GENOMIC DNA]</scope>
</reference>
<sequence>MNNYAYEVVGVGYHTEENGKYFVVYRPLYESFVYKMGKLFDLRPIQMFMENINKDSQTLPRFEKITDIKIIAELEEIKKKMYS</sequence>
<evidence type="ECO:0000313" key="2">
    <source>
        <dbReference type="EMBL" id="OGI86625.1"/>
    </source>
</evidence>
<gene>
    <name evidence="2" type="ORF">A3A05_03530</name>
</gene>
<feature type="domain" description="DUF1653" evidence="1">
    <location>
        <begin position="5"/>
        <end position="64"/>
    </location>
</feature>